<evidence type="ECO:0000256" key="8">
    <source>
        <dbReference type="ARBA" id="ARBA00022741"/>
    </source>
</evidence>
<dbReference type="PANTHER" id="PTHR45436">
    <property type="entry name" value="SENSOR HISTIDINE KINASE YKOH"/>
    <property type="match status" value="1"/>
</dbReference>
<keyword evidence="3 14" id="KW-1003">Cell membrane</keyword>
<evidence type="ECO:0000256" key="1">
    <source>
        <dbReference type="ARBA" id="ARBA00000085"/>
    </source>
</evidence>
<dbReference type="GO" id="GO:0005524">
    <property type="term" value="F:ATP binding"/>
    <property type="evidence" value="ECO:0007669"/>
    <property type="project" value="UniProtKB-KW"/>
</dbReference>
<dbReference type="InterPro" id="IPR050428">
    <property type="entry name" value="TCS_sensor_his_kinase"/>
</dbReference>
<dbReference type="InterPro" id="IPR036890">
    <property type="entry name" value="HATPase_C_sf"/>
</dbReference>
<dbReference type="SMART" id="SM00388">
    <property type="entry name" value="HisKA"/>
    <property type="match status" value="1"/>
</dbReference>
<evidence type="ECO:0000256" key="7">
    <source>
        <dbReference type="ARBA" id="ARBA00022692"/>
    </source>
</evidence>
<evidence type="ECO:0000256" key="3">
    <source>
        <dbReference type="ARBA" id="ARBA00022475"/>
    </source>
</evidence>
<evidence type="ECO:0000256" key="6">
    <source>
        <dbReference type="ARBA" id="ARBA00022679"/>
    </source>
</evidence>
<keyword evidence="4 14" id="KW-0997">Cell inner membrane</keyword>
<dbReference type="Pfam" id="PF02518">
    <property type="entry name" value="HATPase_c"/>
    <property type="match status" value="1"/>
</dbReference>
<dbReference type="InterPro" id="IPR048590">
    <property type="entry name" value="CusS-like_sensor"/>
</dbReference>
<evidence type="ECO:0000256" key="4">
    <source>
        <dbReference type="ARBA" id="ARBA00022519"/>
    </source>
</evidence>
<dbReference type="NCBIfam" id="TIGR01386">
    <property type="entry name" value="cztS_silS_copS"/>
    <property type="match status" value="1"/>
</dbReference>
<dbReference type="PANTHER" id="PTHR45436:SF15">
    <property type="entry name" value="SENSOR HISTIDINE KINASE CUSS"/>
    <property type="match status" value="1"/>
</dbReference>
<dbReference type="OrthoDB" id="9804645at2"/>
<dbReference type="InterPro" id="IPR003594">
    <property type="entry name" value="HATPase_dom"/>
</dbReference>
<dbReference type="EC" id="2.7.13.3" evidence="14"/>
<dbReference type="FunFam" id="3.30.565.10:FF:000006">
    <property type="entry name" value="Sensor histidine kinase WalK"/>
    <property type="match status" value="1"/>
</dbReference>
<keyword evidence="7 14" id="KW-0812">Transmembrane</keyword>
<dbReference type="InterPro" id="IPR006290">
    <property type="entry name" value="CztS_silS_copS"/>
</dbReference>
<evidence type="ECO:0000256" key="14">
    <source>
        <dbReference type="RuleBase" id="RU364088"/>
    </source>
</evidence>
<sequence>MMPKFSLPFSMKNKLVLMFVSMTFVTYFSLAFILQYAIERHFYSQDFSYISSKFNAIENELKSSLEDVFKQANNSTLYMWVFEGKLNVYQNSSLTIPQNRAYSISSPQVLNHERAIEWSEDSLNIRAFAFQAGEYQVVLGMSINHHILFLDKLDWILFWALGLAFVISSALSGWMVKRGLKPIVGLNQHIQQISPEQMGIRLDPDSLPIELRELANKHNAMLDRLQTGFRRLSEFSSDIAHELKTPLTNITTQNQVILGACRTSEEYQDAIASTLEELNRITKTINDLLYIAKAENKLIHRHDEVFAVQEEIDRLVAYFEILAEDAEVRIVSSGDGQLYMDKNMFERAVGNLLSNAIRHAYADSTIVIDVQEVDEQVTVSVSNQGDTIAEQNLPYLFDRFYRADKSRQHVGSVGAGLGLSITQSIVQAYEGQIKVTSDKDKTRFVMMLPSAGVNGSDKSVEA</sequence>
<feature type="transmembrane region" description="Helical" evidence="14">
    <location>
        <begin position="15"/>
        <end position="38"/>
    </location>
</feature>
<dbReference type="InterPro" id="IPR003661">
    <property type="entry name" value="HisK_dim/P_dom"/>
</dbReference>
<accession>A0A227JDF5</accession>
<dbReference type="SUPFAM" id="SSF55874">
    <property type="entry name" value="ATPase domain of HSP90 chaperone/DNA topoisomerase II/histidine kinase"/>
    <property type="match status" value="1"/>
</dbReference>
<dbReference type="InterPro" id="IPR003660">
    <property type="entry name" value="HAMP_dom"/>
</dbReference>
<dbReference type="GO" id="GO:0000155">
    <property type="term" value="F:phosphorelay sensor kinase activity"/>
    <property type="evidence" value="ECO:0007669"/>
    <property type="project" value="InterPro"/>
</dbReference>
<keyword evidence="9 14" id="KW-0418">Kinase</keyword>
<evidence type="ECO:0000256" key="2">
    <source>
        <dbReference type="ARBA" id="ARBA00004429"/>
    </source>
</evidence>
<dbReference type="GO" id="GO:0005886">
    <property type="term" value="C:plasma membrane"/>
    <property type="evidence" value="ECO:0007669"/>
    <property type="project" value="UniProtKB-SubCell"/>
</dbReference>
<dbReference type="STRING" id="670.ACZ92_15055"/>
<reference evidence="15 16" key="1">
    <citation type="journal article" date="2017" name="Appl. Environ. Microbiol.">
        <title>Parallel evolution of two clades of a major Atlantic endemic Vibrio parahaemolyticus pathogen lineage by independent acquisition of related pathogenicity islands.</title>
        <authorList>
            <person name="Xu F."/>
            <person name="Gonzalez-Escalona N."/>
            <person name="Drees K.P."/>
            <person name="Sebra R.P."/>
            <person name="Cooper V.S."/>
            <person name="Jones S.H."/>
            <person name="Whistler C.A."/>
        </authorList>
    </citation>
    <scope>NUCLEOTIDE SEQUENCE [LARGE SCALE GENOMIC DNA]</scope>
    <source>
        <strain evidence="15 16">MAVP-3</strain>
    </source>
</reference>
<evidence type="ECO:0000256" key="13">
    <source>
        <dbReference type="ARBA" id="ARBA00023136"/>
    </source>
</evidence>
<dbReference type="Gene3D" id="6.10.340.10">
    <property type="match status" value="1"/>
</dbReference>
<comment type="caution">
    <text evidence="15">The sequence shown here is derived from an EMBL/GenBank/DDBJ whole genome shotgun (WGS) entry which is preliminary data.</text>
</comment>
<protein>
    <recommendedName>
        <fullName evidence="14">Sensor protein</fullName>
        <ecNumber evidence="14">2.7.13.3</ecNumber>
    </recommendedName>
</protein>
<organism evidence="15 16">
    <name type="scientific">Vibrio parahaemolyticus</name>
    <dbReference type="NCBI Taxonomy" id="670"/>
    <lineage>
        <taxon>Bacteria</taxon>
        <taxon>Pseudomonadati</taxon>
        <taxon>Pseudomonadota</taxon>
        <taxon>Gammaproteobacteria</taxon>
        <taxon>Vibrionales</taxon>
        <taxon>Vibrionaceae</taxon>
        <taxon>Vibrio</taxon>
    </lineage>
</organism>
<keyword evidence="10 14" id="KW-0067">ATP-binding</keyword>
<keyword evidence="8 14" id="KW-0547">Nucleotide-binding</keyword>
<dbReference type="InterPro" id="IPR036097">
    <property type="entry name" value="HisK_dim/P_sf"/>
</dbReference>
<dbReference type="AlphaFoldDB" id="A0A227JDF5"/>
<evidence type="ECO:0000256" key="12">
    <source>
        <dbReference type="ARBA" id="ARBA00023012"/>
    </source>
</evidence>
<dbReference type="CDD" id="cd00082">
    <property type="entry name" value="HisKA"/>
    <property type="match status" value="1"/>
</dbReference>
<dbReference type="SMART" id="SM00387">
    <property type="entry name" value="HATPase_c"/>
    <property type="match status" value="1"/>
</dbReference>
<comment type="catalytic activity">
    <reaction evidence="1 14">
        <text>ATP + protein L-histidine = ADP + protein N-phospho-L-histidine.</text>
        <dbReference type="EC" id="2.7.13.3"/>
    </reaction>
</comment>
<dbReference type="SMART" id="SM00304">
    <property type="entry name" value="HAMP"/>
    <property type="match status" value="1"/>
</dbReference>
<dbReference type="InterPro" id="IPR004358">
    <property type="entry name" value="Sig_transdc_His_kin-like_C"/>
</dbReference>
<comment type="function">
    <text evidence="14">Member of a two-component regulatory system.</text>
</comment>
<keyword evidence="6 14" id="KW-0808">Transferase</keyword>
<evidence type="ECO:0000256" key="5">
    <source>
        <dbReference type="ARBA" id="ARBA00022553"/>
    </source>
</evidence>
<name>A0A227JDF5_VIBPH</name>
<evidence type="ECO:0000256" key="9">
    <source>
        <dbReference type="ARBA" id="ARBA00022777"/>
    </source>
</evidence>
<dbReference type="PROSITE" id="PS50885">
    <property type="entry name" value="HAMP"/>
    <property type="match status" value="1"/>
</dbReference>
<evidence type="ECO:0000313" key="16">
    <source>
        <dbReference type="Proteomes" id="UP000214596"/>
    </source>
</evidence>
<proteinExistence type="predicted"/>
<dbReference type="Pfam" id="PF00672">
    <property type="entry name" value="HAMP"/>
    <property type="match status" value="1"/>
</dbReference>
<dbReference type="Pfam" id="PF21085">
    <property type="entry name" value="CusS"/>
    <property type="match status" value="1"/>
</dbReference>
<dbReference type="Gene3D" id="3.30.565.10">
    <property type="entry name" value="Histidine kinase-like ATPase, C-terminal domain"/>
    <property type="match status" value="1"/>
</dbReference>
<dbReference type="OMA" id="ELQWMAQ"/>
<dbReference type="Gene3D" id="1.10.287.130">
    <property type="match status" value="1"/>
</dbReference>
<dbReference type="InterPro" id="IPR005467">
    <property type="entry name" value="His_kinase_dom"/>
</dbReference>
<keyword evidence="12 14" id="KW-0902">Two-component regulatory system</keyword>
<dbReference type="Pfam" id="PF00512">
    <property type="entry name" value="HisKA"/>
    <property type="match status" value="1"/>
</dbReference>
<keyword evidence="13 14" id="KW-0472">Membrane</keyword>
<dbReference type="Proteomes" id="UP000214596">
    <property type="component" value="Unassembled WGS sequence"/>
</dbReference>
<evidence type="ECO:0000256" key="11">
    <source>
        <dbReference type="ARBA" id="ARBA00022989"/>
    </source>
</evidence>
<comment type="subcellular location">
    <subcellularLocation>
        <location evidence="2">Cell inner membrane</location>
        <topology evidence="2">Multi-pass membrane protein</topology>
    </subcellularLocation>
</comment>
<dbReference type="PROSITE" id="PS50109">
    <property type="entry name" value="HIS_KIN"/>
    <property type="match status" value="1"/>
</dbReference>
<gene>
    <name evidence="15" type="ORF">CA163_12550</name>
</gene>
<evidence type="ECO:0000313" key="15">
    <source>
        <dbReference type="EMBL" id="OXE32465.1"/>
    </source>
</evidence>
<dbReference type="SUPFAM" id="SSF47384">
    <property type="entry name" value="Homodimeric domain of signal transducing histidine kinase"/>
    <property type="match status" value="1"/>
</dbReference>
<keyword evidence="11 14" id="KW-1133">Transmembrane helix</keyword>
<dbReference type="EMBL" id="NIXT01000656">
    <property type="protein sequence ID" value="OXE32465.1"/>
    <property type="molecule type" value="Genomic_DNA"/>
</dbReference>
<feature type="transmembrane region" description="Helical" evidence="14">
    <location>
        <begin position="156"/>
        <end position="176"/>
    </location>
</feature>
<evidence type="ECO:0000256" key="10">
    <source>
        <dbReference type="ARBA" id="ARBA00022840"/>
    </source>
</evidence>
<keyword evidence="5" id="KW-0597">Phosphoprotein</keyword>
<dbReference type="PRINTS" id="PR00344">
    <property type="entry name" value="BCTRLSENSOR"/>
</dbReference>